<keyword evidence="1" id="KW-0812">Transmembrane</keyword>
<keyword evidence="1" id="KW-1133">Transmembrane helix</keyword>
<comment type="caution">
    <text evidence="2">The sequence shown here is derived from an EMBL/GenBank/DDBJ whole genome shotgun (WGS) entry which is preliminary data.</text>
</comment>
<evidence type="ECO:0000256" key="1">
    <source>
        <dbReference type="SAM" id="Phobius"/>
    </source>
</evidence>
<protein>
    <submittedName>
        <fullName evidence="2">Uncharacterized protein</fullName>
    </submittedName>
</protein>
<accession>A0A7C6AEV3</accession>
<keyword evidence="1" id="KW-0472">Membrane</keyword>
<organism evidence="2">
    <name type="scientific">candidate division WOR-3 bacterium</name>
    <dbReference type="NCBI Taxonomy" id="2052148"/>
    <lineage>
        <taxon>Bacteria</taxon>
        <taxon>Bacteria division WOR-3</taxon>
    </lineage>
</organism>
<proteinExistence type="predicted"/>
<dbReference type="AlphaFoldDB" id="A0A7C6AEV3"/>
<name>A0A7C6AEV3_UNCW3</name>
<sequence length="152" mass="17823">MKKNFKMVSIIAVLIILVFIIVRLLPNEKRNLIRDINDLKDAVENENINKTLDYFDKDYLDQHSLNFNDFYSMVEEFFKSADSINIMMSGLRVWIDSTRNNTIFAHCSLGLRVVARYENEKVLVFGGVIQPASVKGYFKKVKNFYRIYSAEY</sequence>
<evidence type="ECO:0000313" key="2">
    <source>
        <dbReference type="EMBL" id="HHS62576.1"/>
    </source>
</evidence>
<reference evidence="2" key="1">
    <citation type="journal article" date="2020" name="mSystems">
        <title>Genome- and Community-Level Interaction Insights into Carbon Utilization and Element Cycling Functions of Hydrothermarchaeota in Hydrothermal Sediment.</title>
        <authorList>
            <person name="Zhou Z."/>
            <person name="Liu Y."/>
            <person name="Xu W."/>
            <person name="Pan J."/>
            <person name="Luo Z.H."/>
            <person name="Li M."/>
        </authorList>
    </citation>
    <scope>NUCLEOTIDE SEQUENCE [LARGE SCALE GENOMIC DNA]</scope>
    <source>
        <strain evidence="2">SpSt-783</strain>
    </source>
</reference>
<dbReference type="EMBL" id="DTHJ01000064">
    <property type="protein sequence ID" value="HHS62576.1"/>
    <property type="molecule type" value="Genomic_DNA"/>
</dbReference>
<gene>
    <name evidence="2" type="ORF">ENV70_03025</name>
</gene>
<feature type="transmembrane region" description="Helical" evidence="1">
    <location>
        <begin position="6"/>
        <end position="25"/>
    </location>
</feature>